<dbReference type="Gene3D" id="2.60.40.10">
    <property type="entry name" value="Immunoglobulins"/>
    <property type="match status" value="3"/>
</dbReference>
<keyword evidence="3 10" id="KW-0326">Glycosidase</keyword>
<dbReference type="Pfam" id="PF18565">
    <property type="entry name" value="Glyco_hydro2_C5"/>
    <property type="match status" value="1"/>
</dbReference>
<dbReference type="SUPFAM" id="SSF49303">
    <property type="entry name" value="beta-Galactosidase/glucuronidase domain"/>
    <property type="match status" value="1"/>
</dbReference>
<dbReference type="Pfam" id="PF16355">
    <property type="entry name" value="DUF4982"/>
    <property type="match status" value="1"/>
</dbReference>
<proteinExistence type="inferred from homology"/>
<dbReference type="Gene3D" id="3.20.20.80">
    <property type="entry name" value="Glycosidases"/>
    <property type="match status" value="1"/>
</dbReference>
<dbReference type="InterPro" id="IPR032311">
    <property type="entry name" value="DUF4982"/>
</dbReference>
<evidence type="ECO:0000256" key="1">
    <source>
        <dbReference type="ARBA" id="ARBA00007401"/>
    </source>
</evidence>
<dbReference type="PATRIC" id="fig|693979.3.peg.256"/>
<dbReference type="OrthoDB" id="9801077at2"/>
<dbReference type="SUPFAM" id="SSF49785">
    <property type="entry name" value="Galactose-binding domain-like"/>
    <property type="match status" value="1"/>
</dbReference>
<dbReference type="InterPro" id="IPR006102">
    <property type="entry name" value="Ig-like_GH2"/>
</dbReference>
<keyword evidence="4" id="KW-0732">Signal</keyword>
<evidence type="ECO:0000259" key="9">
    <source>
        <dbReference type="Pfam" id="PF18565"/>
    </source>
</evidence>
<evidence type="ECO:0000259" key="7">
    <source>
        <dbReference type="Pfam" id="PF02837"/>
    </source>
</evidence>
<dbReference type="InterPro" id="IPR048230">
    <property type="entry name" value="GalA-like"/>
</dbReference>
<dbReference type="PANTHER" id="PTHR42732">
    <property type="entry name" value="BETA-GALACTOSIDASE"/>
    <property type="match status" value="1"/>
</dbReference>
<evidence type="ECO:0000313" key="11">
    <source>
        <dbReference type="Proteomes" id="UP000008630"/>
    </source>
</evidence>
<dbReference type="GO" id="GO:0005975">
    <property type="term" value="P:carbohydrate metabolic process"/>
    <property type="evidence" value="ECO:0007669"/>
    <property type="project" value="InterPro"/>
</dbReference>
<feature type="domain" description="Glycoside hydrolase family 2 catalytic" evidence="6">
    <location>
        <begin position="340"/>
        <end position="420"/>
    </location>
</feature>
<evidence type="ECO:0000259" key="5">
    <source>
        <dbReference type="Pfam" id="PF00703"/>
    </source>
</evidence>
<comment type="similarity">
    <text evidence="1">Belongs to the glycosyl hydrolase 2 family.</text>
</comment>
<evidence type="ECO:0000259" key="8">
    <source>
        <dbReference type="Pfam" id="PF16355"/>
    </source>
</evidence>
<evidence type="ECO:0000256" key="2">
    <source>
        <dbReference type="ARBA" id="ARBA00022801"/>
    </source>
</evidence>
<dbReference type="KEGG" id="bhl:Bache_0237"/>
<dbReference type="InterPro" id="IPR006103">
    <property type="entry name" value="Glyco_hydro_2_cat"/>
</dbReference>
<dbReference type="EC" id="3.2.1.23" evidence="10"/>
<dbReference type="InterPro" id="IPR008979">
    <property type="entry name" value="Galactose-bd-like_sf"/>
</dbReference>
<dbReference type="Pfam" id="PF02837">
    <property type="entry name" value="Glyco_hydro_2_N"/>
    <property type="match status" value="1"/>
</dbReference>
<dbReference type="InterPro" id="IPR040605">
    <property type="entry name" value="Glyco_hydro2_dom5"/>
</dbReference>
<name>E6STR4_BACT6</name>
<feature type="domain" description="Glycosyl hydrolases family 2 sugar binding" evidence="7">
    <location>
        <begin position="112"/>
        <end position="206"/>
    </location>
</feature>
<protein>
    <submittedName>
        <fullName evidence="10">Beta-galactosidase</fullName>
        <ecNumber evidence="10">3.2.1.23</ecNumber>
    </submittedName>
</protein>
<feature type="domain" description="DUF4982" evidence="8">
    <location>
        <begin position="638"/>
        <end position="694"/>
    </location>
</feature>
<dbReference type="PANTHER" id="PTHR42732:SF1">
    <property type="entry name" value="BETA-MANNOSIDASE"/>
    <property type="match status" value="1"/>
</dbReference>
<dbReference type="PRINTS" id="PR00132">
    <property type="entry name" value="GLHYDRLASE2"/>
</dbReference>
<organism evidence="10 11">
    <name type="scientific">Bacteroides helcogenes (strain ATCC 35417 / DSM 20613 / JCM 6297 / CCUG 15421 / P 36-108)</name>
    <dbReference type="NCBI Taxonomy" id="693979"/>
    <lineage>
        <taxon>Bacteria</taxon>
        <taxon>Pseudomonadati</taxon>
        <taxon>Bacteroidota</taxon>
        <taxon>Bacteroidia</taxon>
        <taxon>Bacteroidales</taxon>
        <taxon>Bacteroidaceae</taxon>
        <taxon>Bacteroides</taxon>
    </lineage>
</organism>
<sequence length="822" mass="92157">MNRNIFIFLLVFLPCCLSAQPVRERILLDEGWQFALGNASDPAKDFGCGTEYFNYLTKAASIHNAGPYSMKFDASGWKKVNLPHDWVVDLPFDASASHSHGYKKVGYQYPETSVGWYRKLFSVPQSDRGRHLYLQFDGIFRDARIWVNGFYLGHEPSGYATQTYDITEYLNYGGDNLITVRADATLEEGWFYEGAGIYRHVWLHKTAPLHVAPFGTFVYTTSADICEEALVHVETTVANSGLLPTADYRLRHTLLTTAGKPLAQTEVRGKGLLAKEEHSTEASLHISAAARGREKNEDYHLWSPDAPYLYTMQTEVYCGDSLVDRYSTPFGLRHVRFDADRGFILNGRALKLKGVNMHQDHPGVGVGIPDALQAYRLRQLKAFGCNAYRSSHNPMTPEMLDACDSLGILVIEENRLTGVNREHIRLLDRMIKRDRNHPSVILWSVGNEEWGIEWKESGTRIAASMREYCHRLDPTRPMTVASSGGPAILLPADVAGYNYILQNPVEQHRKDYPARCALGSEETSGCGTRGVYFDLPAFSGRMVAHNRKPNGPDSLLNCIERGWKFYDGRPYLAGLFYWTGFDYRGEPNPMKFPATGSQFGILDYCGFPKDEAFYLKAWWTDEPVLHLLPHWNLRGHEGDSIDIWAYSNCDEVELAVNGRNLGRKPMPENGHLSWKAVYHPGALKATGYRSGKRVLVRKVETAGEPARILLEADRTVIKADNRDVAVVRIELRDKKKHFVPDACDELTLTVSGPVRIIGVGNGDPAYRDTERPADADARTCRVKTFNGLAQVLLQSTGKAGEATLTAGSEACPESFLVLKLQE</sequence>
<dbReference type="EMBL" id="CP002352">
    <property type="protein sequence ID" value="ADV42267.1"/>
    <property type="molecule type" value="Genomic_DNA"/>
</dbReference>
<dbReference type="InterPro" id="IPR017853">
    <property type="entry name" value="GH"/>
</dbReference>
<evidence type="ECO:0000313" key="10">
    <source>
        <dbReference type="EMBL" id="ADV42267.1"/>
    </source>
</evidence>
<reference key="1">
    <citation type="submission" date="2010-11" db="EMBL/GenBank/DDBJ databases">
        <title>The complete genome of Bacteroides helcogenes P 36-108.</title>
        <authorList>
            <consortium name="US DOE Joint Genome Institute (JGI-PGF)"/>
            <person name="Lucas S."/>
            <person name="Copeland A."/>
            <person name="Lapidus A."/>
            <person name="Bruce D."/>
            <person name="Goodwin L."/>
            <person name="Pitluck S."/>
            <person name="Kyrpides N."/>
            <person name="Mavromatis K."/>
            <person name="Ivanova N."/>
            <person name="Zeytun A."/>
            <person name="Brettin T."/>
            <person name="Detter J.C."/>
            <person name="Tapia R."/>
            <person name="Han C."/>
            <person name="Land M."/>
            <person name="Hauser L."/>
            <person name="Markowitz V."/>
            <person name="Cheng J.-F."/>
            <person name="Hugenholtz P."/>
            <person name="Woyke T."/>
            <person name="Wu D."/>
            <person name="Gronow S."/>
            <person name="Wellnitz S."/>
            <person name="Brambilla E."/>
            <person name="Klenk H.-P."/>
            <person name="Eisen J.A."/>
        </authorList>
    </citation>
    <scope>NUCLEOTIDE SEQUENCE</scope>
    <source>
        <strain>P 36-108</strain>
    </source>
</reference>
<dbReference type="Gene3D" id="2.60.120.260">
    <property type="entry name" value="Galactose-binding domain-like"/>
    <property type="match status" value="1"/>
</dbReference>
<feature type="chain" id="PRO_5003211488" evidence="4">
    <location>
        <begin position="20"/>
        <end position="822"/>
    </location>
</feature>
<dbReference type="STRING" id="693979.Bache_0237"/>
<dbReference type="RefSeq" id="WP_013545884.1">
    <property type="nucleotide sequence ID" value="NC_014933.1"/>
</dbReference>
<feature type="domain" description="Glycoside hydrolase family 2 catalytic" evidence="6">
    <location>
        <begin position="422"/>
        <end position="483"/>
    </location>
</feature>
<dbReference type="NCBIfam" id="NF041462">
    <property type="entry name" value="GalA"/>
    <property type="match status" value="1"/>
</dbReference>
<dbReference type="InterPro" id="IPR051913">
    <property type="entry name" value="GH2_Domain-Containing"/>
</dbReference>
<dbReference type="InterPro" id="IPR023232">
    <property type="entry name" value="Glyco_hydro_2_AS"/>
</dbReference>
<dbReference type="InterPro" id="IPR006104">
    <property type="entry name" value="Glyco_hydro_2_N"/>
</dbReference>
<feature type="signal peptide" evidence="4">
    <location>
        <begin position="1"/>
        <end position="19"/>
    </location>
</feature>
<evidence type="ECO:0000259" key="6">
    <source>
        <dbReference type="Pfam" id="PF02836"/>
    </source>
</evidence>
<evidence type="ECO:0000256" key="3">
    <source>
        <dbReference type="ARBA" id="ARBA00023295"/>
    </source>
</evidence>
<reference evidence="10 11" key="2">
    <citation type="journal article" date="2011" name="Stand. Genomic Sci.">
        <title>Complete genome sequence of Bacteroides helcogenes type strain (P 36-108).</title>
        <authorList>
            <person name="Pati A."/>
            <person name="Gronow S."/>
            <person name="Zeytun A."/>
            <person name="Lapidus A."/>
            <person name="Nolan M."/>
            <person name="Hammon N."/>
            <person name="Deshpande S."/>
            <person name="Cheng J.F."/>
            <person name="Tapia R."/>
            <person name="Han C."/>
            <person name="Goodwin L."/>
            <person name="Pitluck S."/>
            <person name="Liolios K."/>
            <person name="Pagani I."/>
            <person name="Ivanova N."/>
            <person name="Mavromatis K."/>
            <person name="Chen A."/>
            <person name="Palaniappan K."/>
            <person name="Land M."/>
            <person name="Hauser L."/>
            <person name="Chang Y.J."/>
            <person name="Jeffries C.D."/>
            <person name="Detter J.C."/>
            <person name="Brambilla E."/>
            <person name="Rohde M."/>
            <person name="Goker M."/>
            <person name="Woyke T."/>
            <person name="Bristow J."/>
            <person name="Eisen J.A."/>
            <person name="Markowitz V."/>
            <person name="Hugenholtz P."/>
            <person name="Kyrpides N.C."/>
            <person name="Klenk H.P."/>
            <person name="Lucas S."/>
        </authorList>
    </citation>
    <scope>NUCLEOTIDE SEQUENCE [LARGE SCALE GENOMIC DNA]</scope>
    <source>
        <strain evidence="11">ATCC 35417 / DSM 20613 / JCM 6297 / CCUG 15421 / P 36-108</strain>
    </source>
</reference>
<dbReference type="Proteomes" id="UP000008630">
    <property type="component" value="Chromosome"/>
</dbReference>
<dbReference type="HOGENOM" id="CLU_006501_0_1_10"/>
<feature type="domain" description="Glycoside hydrolase family 2 immunoglobulin-like beta-sandwich" evidence="5">
    <location>
        <begin position="232"/>
        <end position="333"/>
    </location>
</feature>
<accession>E6STR4</accession>
<dbReference type="InterPro" id="IPR006101">
    <property type="entry name" value="Glyco_hydro_2"/>
</dbReference>
<dbReference type="Pfam" id="PF00703">
    <property type="entry name" value="Glyco_hydro_2"/>
    <property type="match status" value="1"/>
</dbReference>
<dbReference type="GO" id="GO:0004565">
    <property type="term" value="F:beta-galactosidase activity"/>
    <property type="evidence" value="ECO:0007669"/>
    <property type="project" value="UniProtKB-EC"/>
</dbReference>
<evidence type="ECO:0000256" key="4">
    <source>
        <dbReference type="SAM" id="SignalP"/>
    </source>
</evidence>
<dbReference type="AlphaFoldDB" id="E6STR4"/>
<dbReference type="eggNOG" id="COG3250">
    <property type="taxonomic scope" value="Bacteria"/>
</dbReference>
<dbReference type="SUPFAM" id="SSF51445">
    <property type="entry name" value="(Trans)glycosidases"/>
    <property type="match status" value="1"/>
</dbReference>
<dbReference type="Pfam" id="PF02836">
    <property type="entry name" value="Glyco_hydro_2_C"/>
    <property type="match status" value="2"/>
</dbReference>
<gene>
    <name evidence="10" type="ordered locus">Bache_0237</name>
</gene>
<feature type="domain" description="Glycoside hydrolase family 2" evidence="9">
    <location>
        <begin position="709"/>
        <end position="812"/>
    </location>
</feature>
<keyword evidence="11" id="KW-1185">Reference proteome</keyword>
<dbReference type="InterPro" id="IPR036156">
    <property type="entry name" value="Beta-gal/glucu_dom_sf"/>
</dbReference>
<dbReference type="PROSITE" id="PS00608">
    <property type="entry name" value="GLYCOSYL_HYDROL_F2_2"/>
    <property type="match status" value="1"/>
</dbReference>
<dbReference type="InterPro" id="IPR013783">
    <property type="entry name" value="Ig-like_fold"/>
</dbReference>
<keyword evidence="2 10" id="KW-0378">Hydrolase</keyword>